<proteinExistence type="predicted"/>
<feature type="compositionally biased region" description="Basic residues" evidence="1">
    <location>
        <begin position="46"/>
        <end position="61"/>
    </location>
</feature>
<dbReference type="InterPro" id="IPR032675">
    <property type="entry name" value="LRR_dom_sf"/>
</dbReference>
<reference evidence="2" key="4">
    <citation type="submission" date="2019-03" db="UniProtKB">
        <authorList>
            <consortium name="EnsemblPlants"/>
        </authorList>
    </citation>
    <scope>IDENTIFICATION</scope>
</reference>
<dbReference type="Proteomes" id="UP000015105">
    <property type="component" value="Chromosome 7D"/>
</dbReference>
<dbReference type="FunFam" id="3.80.10.10:FF:000552">
    <property type="entry name" value="RNI-like superfamily protein"/>
    <property type="match status" value="1"/>
</dbReference>
<protein>
    <submittedName>
        <fullName evidence="2">Uncharacterized protein</fullName>
    </submittedName>
</protein>
<reference evidence="3" key="1">
    <citation type="journal article" date="2014" name="Science">
        <title>Ancient hybridizations among the ancestral genomes of bread wheat.</title>
        <authorList>
            <consortium name="International Wheat Genome Sequencing Consortium,"/>
            <person name="Marcussen T."/>
            <person name="Sandve S.R."/>
            <person name="Heier L."/>
            <person name="Spannagl M."/>
            <person name="Pfeifer M."/>
            <person name="Jakobsen K.S."/>
            <person name="Wulff B.B."/>
            <person name="Steuernagel B."/>
            <person name="Mayer K.F."/>
            <person name="Olsen O.A."/>
        </authorList>
    </citation>
    <scope>NUCLEOTIDE SEQUENCE [LARGE SCALE GENOMIC DNA]</scope>
    <source>
        <strain evidence="3">cv. AL8/78</strain>
    </source>
</reference>
<dbReference type="Gramene" id="AET7Gv21121300.1">
    <property type="protein sequence ID" value="AET7Gv21121300.1"/>
    <property type="gene ID" value="AET7Gv21121300"/>
</dbReference>
<reference evidence="3" key="2">
    <citation type="journal article" date="2017" name="Nat. Plants">
        <title>The Aegilops tauschii genome reveals multiple impacts of transposons.</title>
        <authorList>
            <person name="Zhao G."/>
            <person name="Zou C."/>
            <person name="Li K."/>
            <person name="Wang K."/>
            <person name="Li T."/>
            <person name="Gao L."/>
            <person name="Zhang X."/>
            <person name="Wang H."/>
            <person name="Yang Z."/>
            <person name="Liu X."/>
            <person name="Jiang W."/>
            <person name="Mao L."/>
            <person name="Kong X."/>
            <person name="Jiao Y."/>
            <person name="Jia J."/>
        </authorList>
    </citation>
    <scope>NUCLEOTIDE SEQUENCE [LARGE SCALE GENOMIC DNA]</scope>
    <source>
        <strain evidence="3">cv. AL8/78</strain>
    </source>
</reference>
<dbReference type="EnsemblPlants" id="AET7Gv21121300.1">
    <property type="protein sequence ID" value="AET7Gv21121300.1"/>
    <property type="gene ID" value="AET7Gv21121300"/>
</dbReference>
<dbReference type="Gene3D" id="3.80.10.10">
    <property type="entry name" value="Ribonuclease Inhibitor"/>
    <property type="match status" value="1"/>
</dbReference>
<evidence type="ECO:0000313" key="2">
    <source>
        <dbReference type="EnsemblPlants" id="AET7Gv21121300.1"/>
    </source>
</evidence>
<name>A0A453SW28_AEGTS</name>
<feature type="compositionally biased region" description="Pro residues" evidence="1">
    <location>
        <begin position="18"/>
        <end position="36"/>
    </location>
</feature>
<dbReference type="AlphaFoldDB" id="A0A453SW28"/>
<reference evidence="2" key="5">
    <citation type="journal article" date="2021" name="G3 (Bethesda)">
        <title>Aegilops tauschii genome assembly Aet v5.0 features greater sequence contiguity and improved annotation.</title>
        <authorList>
            <person name="Wang L."/>
            <person name="Zhu T."/>
            <person name="Rodriguez J.C."/>
            <person name="Deal K.R."/>
            <person name="Dubcovsky J."/>
            <person name="McGuire P.E."/>
            <person name="Lux T."/>
            <person name="Spannagl M."/>
            <person name="Mayer K.F.X."/>
            <person name="Baldrich P."/>
            <person name="Meyers B.C."/>
            <person name="Huo N."/>
            <person name="Gu Y.Q."/>
            <person name="Zhou H."/>
            <person name="Devos K.M."/>
            <person name="Bennetzen J.L."/>
            <person name="Unver T."/>
            <person name="Budak H."/>
            <person name="Gulick P.J."/>
            <person name="Galiba G."/>
            <person name="Kalapos B."/>
            <person name="Nelson D.R."/>
            <person name="Li P."/>
            <person name="You F.M."/>
            <person name="Luo M.C."/>
            <person name="Dvorak J."/>
        </authorList>
    </citation>
    <scope>NUCLEOTIDE SEQUENCE [LARGE SCALE GENOMIC DNA]</scope>
    <source>
        <strain evidence="2">cv. AL8/78</strain>
    </source>
</reference>
<organism evidence="2 3">
    <name type="scientific">Aegilops tauschii subsp. strangulata</name>
    <name type="common">Goatgrass</name>
    <dbReference type="NCBI Taxonomy" id="200361"/>
    <lineage>
        <taxon>Eukaryota</taxon>
        <taxon>Viridiplantae</taxon>
        <taxon>Streptophyta</taxon>
        <taxon>Embryophyta</taxon>
        <taxon>Tracheophyta</taxon>
        <taxon>Spermatophyta</taxon>
        <taxon>Magnoliopsida</taxon>
        <taxon>Liliopsida</taxon>
        <taxon>Poales</taxon>
        <taxon>Poaceae</taxon>
        <taxon>BOP clade</taxon>
        <taxon>Pooideae</taxon>
        <taxon>Triticodae</taxon>
        <taxon>Triticeae</taxon>
        <taxon>Triticinae</taxon>
        <taxon>Aegilops</taxon>
    </lineage>
</organism>
<evidence type="ECO:0000256" key="1">
    <source>
        <dbReference type="SAM" id="MobiDB-lite"/>
    </source>
</evidence>
<sequence length="422" mass="46025">FLSGLGLIPGRAASLAPDSPPPPPPASSLAAPPPLPVGSSLLLPRRPQRRASAHPTPHRLRPGYPRPSPPRLPRVWQAMEKGKSVVAELAASFSGVQVTPRRKATSTPPAASFYSPMKKARPRKLVSLCIGVLGQHLEDIINDISEFTAFFPPHIKLAIMSIARRRRLLNDDVLVSLVDSSWKILDISGSEVTDVGLATVARTCSNLWAVDISRCEKITPAAVSEIICHCPSLEILRCGGCSRSEFTARGCVNLLKPKLNTLEEDSWEELEAVDFGSGAQSLRWLVWPKIDDNSKEILALECPRVIVNPKPSLLDLGGSKTPGEALASVPLDHSVVEDIDPKTWAVSAAPRRAAAAPPHPSAPPEIPIAERFRLAYVERDARLAPKRARRERQHRRRAERDYLMNDIDAKSIALASKYLSKG</sequence>
<feature type="region of interest" description="Disordered" evidence="1">
    <location>
        <begin position="1"/>
        <end position="73"/>
    </location>
</feature>
<reference evidence="2" key="3">
    <citation type="journal article" date="2017" name="Nature">
        <title>Genome sequence of the progenitor of the wheat D genome Aegilops tauschii.</title>
        <authorList>
            <person name="Luo M.C."/>
            <person name="Gu Y.Q."/>
            <person name="Puiu D."/>
            <person name="Wang H."/>
            <person name="Twardziok S.O."/>
            <person name="Deal K.R."/>
            <person name="Huo N."/>
            <person name="Zhu T."/>
            <person name="Wang L."/>
            <person name="Wang Y."/>
            <person name="McGuire P.E."/>
            <person name="Liu S."/>
            <person name="Long H."/>
            <person name="Ramasamy R.K."/>
            <person name="Rodriguez J.C."/>
            <person name="Van S.L."/>
            <person name="Yuan L."/>
            <person name="Wang Z."/>
            <person name="Xia Z."/>
            <person name="Xiao L."/>
            <person name="Anderson O.D."/>
            <person name="Ouyang S."/>
            <person name="Liang Y."/>
            <person name="Zimin A.V."/>
            <person name="Pertea G."/>
            <person name="Qi P."/>
            <person name="Bennetzen J.L."/>
            <person name="Dai X."/>
            <person name="Dawson M.W."/>
            <person name="Muller H.G."/>
            <person name="Kugler K."/>
            <person name="Rivarola-Duarte L."/>
            <person name="Spannagl M."/>
            <person name="Mayer K.F.X."/>
            <person name="Lu F.H."/>
            <person name="Bevan M.W."/>
            <person name="Leroy P."/>
            <person name="Li P."/>
            <person name="You F.M."/>
            <person name="Sun Q."/>
            <person name="Liu Z."/>
            <person name="Lyons E."/>
            <person name="Wicker T."/>
            <person name="Salzberg S.L."/>
            <person name="Devos K.M."/>
            <person name="Dvorak J."/>
        </authorList>
    </citation>
    <scope>NUCLEOTIDE SEQUENCE [LARGE SCALE GENOMIC DNA]</scope>
    <source>
        <strain evidence="2">cv. AL8/78</strain>
    </source>
</reference>
<keyword evidence="3" id="KW-1185">Reference proteome</keyword>
<evidence type="ECO:0000313" key="3">
    <source>
        <dbReference type="Proteomes" id="UP000015105"/>
    </source>
</evidence>
<accession>A0A453SW28</accession>
<dbReference type="STRING" id="200361.A0A453SW28"/>
<dbReference type="SUPFAM" id="SSF52047">
    <property type="entry name" value="RNI-like"/>
    <property type="match status" value="1"/>
</dbReference>